<evidence type="ECO:0000313" key="2">
    <source>
        <dbReference type="Proteomes" id="UP000037600"/>
    </source>
</evidence>
<dbReference type="STRING" id="1513271.XM47_11695"/>
<protein>
    <recommendedName>
        <fullName evidence="3">DUF349 domain-containing protein</fullName>
    </recommendedName>
</protein>
<dbReference type="AlphaFoldDB" id="A0A0J8GW98"/>
<dbReference type="RefSeq" id="WP_048692687.1">
    <property type="nucleotide sequence ID" value="NZ_KQ130492.1"/>
</dbReference>
<comment type="caution">
    <text evidence="1">The sequence shown here is derived from an EMBL/GenBank/DDBJ whole genome shotgun (WGS) entry which is preliminary data.</text>
</comment>
<evidence type="ECO:0008006" key="3">
    <source>
        <dbReference type="Google" id="ProtNLM"/>
    </source>
</evidence>
<dbReference type="InterPro" id="IPR007139">
    <property type="entry name" value="DUF349"/>
</dbReference>
<organism evidence="1 2">
    <name type="scientific">Catenovulum maritimum</name>
    <dbReference type="NCBI Taxonomy" id="1513271"/>
    <lineage>
        <taxon>Bacteria</taxon>
        <taxon>Pseudomonadati</taxon>
        <taxon>Pseudomonadota</taxon>
        <taxon>Gammaproteobacteria</taxon>
        <taxon>Alteromonadales</taxon>
        <taxon>Alteromonadaceae</taxon>
        <taxon>Catenovulum</taxon>
    </lineage>
</organism>
<gene>
    <name evidence="1" type="ORF">XM47_11695</name>
</gene>
<proteinExistence type="predicted"/>
<reference evidence="1 2" key="1">
    <citation type="submission" date="2015-04" db="EMBL/GenBank/DDBJ databases">
        <title>Draft Genome Sequence of the Novel Agar-Digesting Marine Bacterium Q1.</title>
        <authorList>
            <person name="Li Y."/>
            <person name="Li D."/>
            <person name="Chen G."/>
            <person name="Du Z."/>
        </authorList>
    </citation>
    <scope>NUCLEOTIDE SEQUENCE [LARGE SCALE GENOMIC DNA]</scope>
    <source>
        <strain evidence="1 2">Q1</strain>
    </source>
</reference>
<keyword evidence="2" id="KW-1185">Reference proteome</keyword>
<evidence type="ECO:0000313" key="1">
    <source>
        <dbReference type="EMBL" id="KMT64968.1"/>
    </source>
</evidence>
<dbReference type="Proteomes" id="UP000037600">
    <property type="component" value="Unassembled WGS sequence"/>
</dbReference>
<accession>A0A0J8GW98</accession>
<name>A0A0J8GW98_9ALTE</name>
<dbReference type="EMBL" id="LAZL01000017">
    <property type="protein sequence ID" value="KMT64968.1"/>
    <property type="molecule type" value="Genomic_DNA"/>
</dbReference>
<sequence>MIFSKFFKPKWQHQDAAIRLAALDKLQDESIISQLASHDPEAHVRKKALEKLAKFSLWVEALNTEKNDHLKKLAFEQIKLTLLNPAEAKIEASFEEKQAYINSCNNSALLEEVIRLGQNNETRLKLLNKVNKEQLNLDLAIRDENEEIAKLCLSRITNEKQLDKIAHKAKLAVIRQEAESILSQRKLAAEKPAEIRAKTSLILSKLLALKDKTDFELIQSQTEILVKQWQECQTEFHYLVESEQLELNDKYLVISQKLEKATELVKAEYLAEQEKQAEIQAKSALISEIEQTIKDVDSLVAEAINQDGEAHLEAILNKITSAKDKLQQSHFAGSDIEKLFGQLNTFEANAQNLPEFFEQVSTATRAITQLAQYDLPENEQAFEEKNEFFQTWFKQWKSLNKQMIFTLPISLTETATPLIKSWKQTLGELEKSQGQKLAKIRGKLRELENLIRAGKFNAAFGLFRRLNEWHDGLIESNQKRVEREFQKLNEKIAELEDWKAYVGIPRKQELVAEIQALADSPLADITEQANKVKQARHTWFLLGNTDSEENTQLNEAFNQASEKAFEPCRAYYAEQEKVRAENLELKHQVQAELESLSASFNLDNDFVVLRKSLSQILKKWESIGQIDRGVYKSVNDTFYQVYRPLKESLNQYYSDNEKQKQALIKQAEKIAEQEDINHVSNELKGLQQAWKAIGHAGLRQENKLWSRFRAINDAVFSKKQEIYQSDKQAQAAEFDKLDAQLDAVSESLTGALSTAELHQIQAEIDEVDASQLNPNQAQKLAKKSQFLSKQVSQKLSQFSNDKKQKSYEQLLAQIEMTLAGGEAEEVDSQWTAALVSLAKQETADAELAEEQVIKMEILTGIESPSDCLDKRMTLQVQMLSNKLNEGEELTLDSLLKQWLNATQLDNSTLAKAQFDRVKAATLASLSAESK</sequence>
<dbReference type="Pfam" id="PF03993">
    <property type="entry name" value="DUF349"/>
    <property type="match status" value="2"/>
</dbReference>